<keyword evidence="8 11" id="KW-1133">Transmembrane helix</keyword>
<keyword evidence="7 14" id="KW-0418">Kinase</keyword>
<proteinExistence type="predicted"/>
<dbReference type="CDD" id="cd00082">
    <property type="entry name" value="HisKA"/>
    <property type="match status" value="1"/>
</dbReference>
<dbReference type="PRINTS" id="PR00344">
    <property type="entry name" value="BCTRLSENSOR"/>
</dbReference>
<dbReference type="AlphaFoldDB" id="A0A212RYD4"/>
<dbReference type="SMART" id="SM00304">
    <property type="entry name" value="HAMP"/>
    <property type="match status" value="1"/>
</dbReference>
<evidence type="ECO:0000256" key="2">
    <source>
        <dbReference type="ARBA" id="ARBA00004370"/>
    </source>
</evidence>
<evidence type="ECO:0000256" key="6">
    <source>
        <dbReference type="ARBA" id="ARBA00022692"/>
    </source>
</evidence>
<evidence type="ECO:0000256" key="5">
    <source>
        <dbReference type="ARBA" id="ARBA00022679"/>
    </source>
</evidence>
<accession>A0A212RYD4</accession>
<dbReference type="InterPro" id="IPR050428">
    <property type="entry name" value="TCS_sensor_his_kinase"/>
</dbReference>
<keyword evidence="4" id="KW-0597">Phosphoprotein</keyword>
<evidence type="ECO:0000256" key="7">
    <source>
        <dbReference type="ARBA" id="ARBA00022777"/>
    </source>
</evidence>
<evidence type="ECO:0000313" key="15">
    <source>
        <dbReference type="Proteomes" id="UP000198418"/>
    </source>
</evidence>
<dbReference type="InterPro" id="IPR036890">
    <property type="entry name" value="HATPase_C_sf"/>
</dbReference>
<dbReference type="SUPFAM" id="SSF47384">
    <property type="entry name" value="Homodimeric domain of signal transducing histidine kinase"/>
    <property type="match status" value="1"/>
</dbReference>
<dbReference type="InterPro" id="IPR005467">
    <property type="entry name" value="His_kinase_dom"/>
</dbReference>
<dbReference type="PROSITE" id="PS50885">
    <property type="entry name" value="HAMP"/>
    <property type="match status" value="1"/>
</dbReference>
<dbReference type="Gene3D" id="3.30.565.10">
    <property type="entry name" value="Histidine kinase-like ATPase, C-terminal domain"/>
    <property type="match status" value="1"/>
</dbReference>
<dbReference type="InterPro" id="IPR003594">
    <property type="entry name" value="HATPase_dom"/>
</dbReference>
<name>A0A212RYD4_RHOAC</name>
<dbReference type="InterPro" id="IPR004358">
    <property type="entry name" value="Sig_transdc_His_kin-like_C"/>
</dbReference>
<dbReference type="Proteomes" id="UP000198418">
    <property type="component" value="Unassembled WGS sequence"/>
</dbReference>
<dbReference type="Gene3D" id="6.10.340.10">
    <property type="match status" value="1"/>
</dbReference>
<evidence type="ECO:0000256" key="10">
    <source>
        <dbReference type="ARBA" id="ARBA00023136"/>
    </source>
</evidence>
<dbReference type="InterPro" id="IPR036097">
    <property type="entry name" value="HisK_dim/P_sf"/>
</dbReference>
<comment type="catalytic activity">
    <reaction evidence="1">
        <text>ATP + protein L-histidine = ADP + protein N-phospho-L-histidine.</text>
        <dbReference type="EC" id="2.7.13.3"/>
    </reaction>
</comment>
<dbReference type="InterPro" id="IPR003661">
    <property type="entry name" value="HisK_dim/P_dom"/>
</dbReference>
<evidence type="ECO:0000259" key="13">
    <source>
        <dbReference type="PROSITE" id="PS50885"/>
    </source>
</evidence>
<dbReference type="PANTHER" id="PTHR45436">
    <property type="entry name" value="SENSOR HISTIDINE KINASE YKOH"/>
    <property type="match status" value="1"/>
</dbReference>
<keyword evidence="15" id="KW-1185">Reference proteome</keyword>
<keyword evidence="6 11" id="KW-0812">Transmembrane</keyword>
<dbReference type="SUPFAM" id="SSF55874">
    <property type="entry name" value="ATPase domain of HSP90 chaperone/DNA topoisomerase II/histidine kinase"/>
    <property type="match status" value="1"/>
</dbReference>
<evidence type="ECO:0000256" key="8">
    <source>
        <dbReference type="ARBA" id="ARBA00022989"/>
    </source>
</evidence>
<dbReference type="PANTHER" id="PTHR45436:SF8">
    <property type="entry name" value="HISTIDINE KINASE"/>
    <property type="match status" value="1"/>
</dbReference>
<dbReference type="Pfam" id="PF00512">
    <property type="entry name" value="HisKA"/>
    <property type="match status" value="1"/>
</dbReference>
<dbReference type="GO" id="GO:0005886">
    <property type="term" value="C:plasma membrane"/>
    <property type="evidence" value="ECO:0007669"/>
    <property type="project" value="TreeGrafter"/>
</dbReference>
<evidence type="ECO:0000256" key="4">
    <source>
        <dbReference type="ARBA" id="ARBA00022553"/>
    </source>
</evidence>
<dbReference type="Gene3D" id="1.10.287.130">
    <property type="match status" value="1"/>
</dbReference>
<dbReference type="EC" id="2.7.13.3" evidence="3"/>
<dbReference type="PROSITE" id="PS50109">
    <property type="entry name" value="HIS_KIN"/>
    <property type="match status" value="1"/>
</dbReference>
<dbReference type="Pfam" id="PF02518">
    <property type="entry name" value="HATPase_c"/>
    <property type="match status" value="1"/>
</dbReference>
<evidence type="ECO:0000259" key="12">
    <source>
        <dbReference type="PROSITE" id="PS50109"/>
    </source>
</evidence>
<evidence type="ECO:0000256" key="9">
    <source>
        <dbReference type="ARBA" id="ARBA00023012"/>
    </source>
</evidence>
<dbReference type="Pfam" id="PF00672">
    <property type="entry name" value="HAMP"/>
    <property type="match status" value="1"/>
</dbReference>
<evidence type="ECO:0000313" key="14">
    <source>
        <dbReference type="EMBL" id="SNB77816.1"/>
    </source>
</evidence>
<comment type="subcellular location">
    <subcellularLocation>
        <location evidence="2">Membrane</location>
    </subcellularLocation>
</comment>
<keyword evidence="5" id="KW-0808">Transferase</keyword>
<keyword evidence="9" id="KW-0902">Two-component regulatory system</keyword>
<sequence length="477" mass="51026">MPPAEFKSTTLSRLGSADRFFRTTSFKLALAYVIIIGLGFTLALGQVGDNVRALIDEQIAQTLDAELKGLADQYQEGGINQLANVVQRRAQAPGASIYLVAAPNGVGIAGNVLDLPTDVLNQTGPVEIAYERPGEANARRRAIARAFVLPDGFRLLVGHDLEDRERLGRILGSALMGSLPWLLSIGAFGGFLVARRLLQRVDAMSAKAATLLQEDLTGRLPLSGAGDEIDRLAHNLNAMLDRIAKLVEGIRQVSDNIAHDLRTPLTRLRNNAERALTADEGGAADREALEHVIEEADTLIRIFNALLLIARAETQSSSPEGFSELDGAALAADMAELYEPSAEERGVEIKVEARDAEKFRGHRELIGQALANLIDNALKYGEPALPGQVGEVTVAVTGDARAVEIAVADRGPGIPAADRERVLERFVRLEASRSRPGSGLGLSLAAAVARLHGGSLRIEDNQPGLKVTLRLPREAAS</sequence>
<protein>
    <recommendedName>
        <fullName evidence="3">histidine kinase</fullName>
        <ecNumber evidence="3">2.7.13.3</ecNumber>
    </recommendedName>
</protein>
<evidence type="ECO:0000256" key="11">
    <source>
        <dbReference type="SAM" id="Phobius"/>
    </source>
</evidence>
<dbReference type="SMART" id="SM00387">
    <property type="entry name" value="HATPase_c"/>
    <property type="match status" value="1"/>
</dbReference>
<feature type="domain" description="Histidine kinase" evidence="12">
    <location>
        <begin position="256"/>
        <end position="475"/>
    </location>
</feature>
<dbReference type="SUPFAM" id="SSF158472">
    <property type="entry name" value="HAMP domain-like"/>
    <property type="match status" value="1"/>
</dbReference>
<organism evidence="14 15">
    <name type="scientific">Rhodoblastus acidophilus</name>
    <name type="common">Rhodopseudomonas acidophila</name>
    <dbReference type="NCBI Taxonomy" id="1074"/>
    <lineage>
        <taxon>Bacteria</taxon>
        <taxon>Pseudomonadati</taxon>
        <taxon>Pseudomonadota</taxon>
        <taxon>Alphaproteobacteria</taxon>
        <taxon>Hyphomicrobiales</taxon>
        <taxon>Rhodoblastaceae</taxon>
        <taxon>Rhodoblastus</taxon>
    </lineage>
</organism>
<dbReference type="InterPro" id="IPR003660">
    <property type="entry name" value="HAMP_dom"/>
</dbReference>
<dbReference type="CDD" id="cd00075">
    <property type="entry name" value="HATPase"/>
    <property type="match status" value="1"/>
</dbReference>
<evidence type="ECO:0000256" key="1">
    <source>
        <dbReference type="ARBA" id="ARBA00000085"/>
    </source>
</evidence>
<feature type="transmembrane region" description="Helical" evidence="11">
    <location>
        <begin position="29"/>
        <end position="47"/>
    </location>
</feature>
<feature type="domain" description="HAMP" evidence="13">
    <location>
        <begin position="195"/>
        <end position="248"/>
    </location>
</feature>
<evidence type="ECO:0000256" key="3">
    <source>
        <dbReference type="ARBA" id="ARBA00012438"/>
    </source>
</evidence>
<dbReference type="SMART" id="SM00388">
    <property type="entry name" value="HisKA"/>
    <property type="match status" value="1"/>
</dbReference>
<reference evidence="15" key="1">
    <citation type="submission" date="2017-06" db="EMBL/GenBank/DDBJ databases">
        <authorList>
            <person name="Varghese N."/>
            <person name="Submissions S."/>
        </authorList>
    </citation>
    <scope>NUCLEOTIDE SEQUENCE [LARGE SCALE GENOMIC DNA]</scope>
    <source>
        <strain evidence="15">DSM 137</strain>
    </source>
</reference>
<dbReference type="EMBL" id="FYDG01000009">
    <property type="protein sequence ID" value="SNB77816.1"/>
    <property type="molecule type" value="Genomic_DNA"/>
</dbReference>
<dbReference type="GO" id="GO:0000155">
    <property type="term" value="F:phosphorelay sensor kinase activity"/>
    <property type="evidence" value="ECO:0007669"/>
    <property type="project" value="InterPro"/>
</dbReference>
<feature type="transmembrane region" description="Helical" evidence="11">
    <location>
        <begin position="170"/>
        <end position="194"/>
    </location>
</feature>
<gene>
    <name evidence="14" type="ORF">SAMN06265338_1092</name>
</gene>
<keyword evidence="10 11" id="KW-0472">Membrane</keyword>
<dbReference type="CDD" id="cd06225">
    <property type="entry name" value="HAMP"/>
    <property type="match status" value="1"/>
</dbReference>